<dbReference type="Gene3D" id="3.40.50.1820">
    <property type="entry name" value="alpha/beta hydrolase"/>
    <property type="match status" value="1"/>
</dbReference>
<evidence type="ECO:0000259" key="4">
    <source>
        <dbReference type="Pfam" id="PF00326"/>
    </source>
</evidence>
<dbReference type="InterPro" id="IPR002470">
    <property type="entry name" value="Peptidase_S9A"/>
</dbReference>
<keyword evidence="3" id="KW-0720">Serine protease</keyword>
<feature type="domain" description="Peptidase S9 prolyl oligopeptidase catalytic" evidence="4">
    <location>
        <begin position="394"/>
        <end position="605"/>
    </location>
</feature>
<sequence length="607" mass="66768">MKERISLEALAALPTVAGLNISHGGEQVAFYADWTGRFELYTLDLATRERRQVTDGQAPKAVRAGFVWSAEDSRLLFSRDHNGDERQAMFDLNLASGEVKALQHAPQSMDYTVAAHPDGQRLLVNSTRGGQMNVHVYDLTKEGESAWTALTTLPNATQAAAWSPDGMRLTLNTNESEDLRNTDGYVLNADGSDLRRVLSVREGSQDSVGEWHPDGKRVAASSDADGTHRVGLLTVETGKVQWLTSEGTEEEMGRFSPDGRWLSAVRNVDSTLTPVLYDTATGEARELKLPPGLALGTQFTQDGRMLFQFVTSTTRLEVLLYNLADDTSEVLLPAEYGEVDPADFVPGEYVKYPTADGLMVPAILYRPRELEAGKTYPALIHAHGGPTAQFFRGFDAQAQFLADRGYLVLCPNVRGSTGYGVTWRDANLLDWGGRDLADVAAGAAYLKSLPEVDGTRLGIFGGSYGGYLSYMAVVKYPDLFKVGVPIVGITDLPQLYEDNSRVMPQLGYYFRTIMGDPVENAELWRDRSAITHAADLKAHLLMMHGTNDPRCPINQARGFRDVLLANGREEGRDFEYVEFGDEGHGAGDIAGKTRSYRLMSDYLARRL</sequence>
<dbReference type="Gene3D" id="2.120.10.30">
    <property type="entry name" value="TolB, C-terminal domain"/>
    <property type="match status" value="2"/>
</dbReference>
<dbReference type="Pfam" id="PF02897">
    <property type="entry name" value="Peptidase_S9_N"/>
    <property type="match status" value="1"/>
</dbReference>
<proteinExistence type="predicted"/>
<dbReference type="GO" id="GO:0004252">
    <property type="term" value="F:serine-type endopeptidase activity"/>
    <property type="evidence" value="ECO:0007669"/>
    <property type="project" value="InterPro"/>
</dbReference>
<dbReference type="PANTHER" id="PTHR42776">
    <property type="entry name" value="SERINE PEPTIDASE S9 FAMILY MEMBER"/>
    <property type="match status" value="1"/>
</dbReference>
<reference evidence="6 7" key="1">
    <citation type="submission" date="2019-07" db="EMBL/GenBank/DDBJ databases">
        <title>Deinococcus detaillus sp. nov., isolated from humus soil in Antarctica.</title>
        <authorList>
            <person name="Zhang K."/>
        </authorList>
    </citation>
    <scope>NUCLEOTIDE SEQUENCE [LARGE SCALE GENOMIC DNA]</scope>
    <source>
        <strain evidence="6 7">H1</strain>
    </source>
</reference>
<dbReference type="Proteomes" id="UP000316092">
    <property type="component" value="Unassembled WGS sequence"/>
</dbReference>
<dbReference type="InterPro" id="IPR029058">
    <property type="entry name" value="AB_hydrolase_fold"/>
</dbReference>
<dbReference type="EMBL" id="VKDB01000061">
    <property type="protein sequence ID" value="TSA78863.1"/>
    <property type="molecule type" value="Genomic_DNA"/>
</dbReference>
<organism evidence="6 7">
    <name type="scientific">Deinococcus detaillensis</name>
    <dbReference type="NCBI Taxonomy" id="2592048"/>
    <lineage>
        <taxon>Bacteria</taxon>
        <taxon>Thermotogati</taxon>
        <taxon>Deinococcota</taxon>
        <taxon>Deinococci</taxon>
        <taxon>Deinococcales</taxon>
        <taxon>Deinococcaceae</taxon>
        <taxon>Deinococcus</taxon>
    </lineage>
</organism>
<gene>
    <name evidence="6" type="ORF">FNU79_18675</name>
</gene>
<feature type="domain" description="Peptidase S9A N-terminal" evidence="5">
    <location>
        <begin position="16"/>
        <end position="241"/>
    </location>
</feature>
<dbReference type="InterPro" id="IPR023302">
    <property type="entry name" value="Pept_S9A_N"/>
</dbReference>
<dbReference type="RefSeq" id="WP_143722297.1">
    <property type="nucleotide sequence ID" value="NZ_VKDB01000061.1"/>
</dbReference>
<dbReference type="PRINTS" id="PR00862">
    <property type="entry name" value="PROLIGOPTASE"/>
</dbReference>
<evidence type="ECO:0000313" key="6">
    <source>
        <dbReference type="EMBL" id="TSA78863.1"/>
    </source>
</evidence>
<evidence type="ECO:0000256" key="2">
    <source>
        <dbReference type="ARBA" id="ARBA00022801"/>
    </source>
</evidence>
<dbReference type="SUPFAM" id="SSF82171">
    <property type="entry name" value="DPP6 N-terminal domain-like"/>
    <property type="match status" value="1"/>
</dbReference>
<evidence type="ECO:0000313" key="7">
    <source>
        <dbReference type="Proteomes" id="UP000316092"/>
    </source>
</evidence>
<evidence type="ECO:0000256" key="1">
    <source>
        <dbReference type="ARBA" id="ARBA00022670"/>
    </source>
</evidence>
<dbReference type="SUPFAM" id="SSF53474">
    <property type="entry name" value="alpha/beta-Hydrolases"/>
    <property type="match status" value="1"/>
</dbReference>
<dbReference type="PANTHER" id="PTHR42776:SF27">
    <property type="entry name" value="DIPEPTIDYL PEPTIDASE FAMILY MEMBER 6"/>
    <property type="match status" value="1"/>
</dbReference>
<dbReference type="InterPro" id="IPR011042">
    <property type="entry name" value="6-blade_b-propeller_TolB-like"/>
</dbReference>
<name>A0A553UF69_9DEIO</name>
<keyword evidence="1" id="KW-0645">Protease</keyword>
<evidence type="ECO:0000256" key="3">
    <source>
        <dbReference type="ARBA" id="ARBA00022825"/>
    </source>
</evidence>
<accession>A0A553UF69</accession>
<keyword evidence="7" id="KW-1185">Reference proteome</keyword>
<dbReference type="Pfam" id="PF00326">
    <property type="entry name" value="Peptidase_S9"/>
    <property type="match status" value="1"/>
</dbReference>
<dbReference type="GO" id="GO:0006508">
    <property type="term" value="P:proteolysis"/>
    <property type="evidence" value="ECO:0007669"/>
    <property type="project" value="UniProtKB-KW"/>
</dbReference>
<evidence type="ECO:0000259" key="5">
    <source>
        <dbReference type="Pfam" id="PF02897"/>
    </source>
</evidence>
<protein>
    <submittedName>
        <fullName evidence="6">S9 family peptidase</fullName>
    </submittedName>
</protein>
<comment type="caution">
    <text evidence="6">The sequence shown here is derived from an EMBL/GenBank/DDBJ whole genome shotgun (WGS) entry which is preliminary data.</text>
</comment>
<keyword evidence="2" id="KW-0378">Hydrolase</keyword>
<dbReference type="OrthoDB" id="9776685at2"/>
<dbReference type="AlphaFoldDB" id="A0A553UF69"/>
<dbReference type="InterPro" id="IPR001375">
    <property type="entry name" value="Peptidase_S9_cat"/>
</dbReference>